<feature type="domain" description="HMG box" evidence="5">
    <location>
        <begin position="131"/>
        <end position="199"/>
    </location>
</feature>
<dbReference type="PANTHER" id="PTHR45789">
    <property type="entry name" value="FI18025P1"/>
    <property type="match status" value="1"/>
</dbReference>
<sequence>MAMTFNLVTVTGPEAERITRGNIELAWLSAERQIKNGQTHIHFPSMITSVVGKKGLMELATRYNAHINDECSLTYDPVAHRWRLMPPPEFMGEPATATPTESMLVPRATHDPVVLDRPGMHRGQKADVGHVKRPMNCFMIYRKDKHAEIVAANPGTNNVGISSIIGRMWKDESPDVRMAYKAKAFRALQAHKEAHPDYNYKPRKSSEIKKRKKREALRKKGPVFNRPKQIAEAVMTELGLTEMPSLNNSAKKARDQFMPFGVNPHLPWVNMSFPARVESQSLLDALCPDTFVDDACANVNGDDQLVNDIANEAVNNPSAIWTWDELPAQTSGANNFVSVDNTEVAAATAERHTSLVDDGALESISEFHFDAYNTFGDNLSFEQGDGLFNFAC</sequence>
<name>A0A2D1GT56_9PEZI</name>
<evidence type="ECO:0000259" key="5">
    <source>
        <dbReference type="PROSITE" id="PS50118"/>
    </source>
</evidence>
<dbReference type="InterPro" id="IPR009071">
    <property type="entry name" value="HMG_box_dom"/>
</dbReference>
<evidence type="ECO:0000256" key="3">
    <source>
        <dbReference type="PROSITE-ProRule" id="PRU00267"/>
    </source>
</evidence>
<evidence type="ECO:0000256" key="1">
    <source>
        <dbReference type="ARBA" id="ARBA00023125"/>
    </source>
</evidence>
<keyword evidence="1 3" id="KW-0238">DNA-binding</keyword>
<protein>
    <submittedName>
        <fullName evidence="6">MAT1-2-1</fullName>
    </submittedName>
</protein>
<dbReference type="GO" id="GO:0000981">
    <property type="term" value="F:DNA-binding transcription factor activity, RNA polymerase II-specific"/>
    <property type="evidence" value="ECO:0007669"/>
    <property type="project" value="TreeGrafter"/>
</dbReference>
<dbReference type="PROSITE" id="PS50118">
    <property type="entry name" value="HMG_BOX_2"/>
    <property type="match status" value="1"/>
</dbReference>
<keyword evidence="2 3" id="KW-0539">Nucleus</keyword>
<dbReference type="SUPFAM" id="SSF47095">
    <property type="entry name" value="HMG-box"/>
    <property type="match status" value="1"/>
</dbReference>
<dbReference type="GO" id="GO:0000978">
    <property type="term" value="F:RNA polymerase II cis-regulatory region sequence-specific DNA binding"/>
    <property type="evidence" value="ECO:0007669"/>
    <property type="project" value="TreeGrafter"/>
</dbReference>
<dbReference type="SMART" id="SM00398">
    <property type="entry name" value="HMG"/>
    <property type="match status" value="1"/>
</dbReference>
<dbReference type="AlphaFoldDB" id="A0A2D1GT56"/>
<dbReference type="PANTHER" id="PTHR45789:SF2">
    <property type="entry name" value="FI18025P1"/>
    <property type="match status" value="1"/>
</dbReference>
<reference evidence="6" key="1">
    <citation type="submission" date="2016-11" db="EMBL/GenBank/DDBJ databases">
        <title>Transition to homothallism is hypothesised to have facilitated speciation among three emerging Botryosphaeriaceae wheat-pathogens.</title>
        <authorList>
            <person name="Thynne E."/>
            <person name="McDonald M.C."/>
            <person name="Solomon P.S."/>
        </authorList>
    </citation>
    <scope>NUCLEOTIDE SEQUENCE</scope>
</reference>
<dbReference type="EMBL" id="KY196244">
    <property type="protein sequence ID" value="ATN96249.1"/>
    <property type="molecule type" value="Genomic_DNA"/>
</dbReference>
<feature type="DNA-binding region" description="HMG box" evidence="3">
    <location>
        <begin position="131"/>
        <end position="199"/>
    </location>
</feature>
<dbReference type="GO" id="GO:0005634">
    <property type="term" value="C:nucleus"/>
    <property type="evidence" value="ECO:0007669"/>
    <property type="project" value="UniProtKB-UniRule"/>
</dbReference>
<feature type="region of interest" description="Disordered" evidence="4">
    <location>
        <begin position="197"/>
        <end position="220"/>
    </location>
</feature>
<organism evidence="6">
    <name type="scientific">Eutiarosporella pseudodarliae</name>
    <dbReference type="NCBI Taxonomy" id="1686410"/>
    <lineage>
        <taxon>Eukaryota</taxon>
        <taxon>Fungi</taxon>
        <taxon>Dikarya</taxon>
        <taxon>Ascomycota</taxon>
        <taxon>Pezizomycotina</taxon>
        <taxon>Dothideomycetes</taxon>
        <taxon>Dothideomycetes incertae sedis</taxon>
        <taxon>Botryosphaeriales</taxon>
        <taxon>Botryosphaeriaceae</taxon>
        <taxon>Eutiarosporella</taxon>
    </lineage>
</organism>
<feature type="compositionally biased region" description="Basic residues" evidence="4">
    <location>
        <begin position="209"/>
        <end position="220"/>
    </location>
</feature>
<evidence type="ECO:0000256" key="4">
    <source>
        <dbReference type="SAM" id="MobiDB-lite"/>
    </source>
</evidence>
<dbReference type="InterPro" id="IPR051356">
    <property type="entry name" value="SOX/SOX-like_TF"/>
</dbReference>
<dbReference type="InterPro" id="IPR036910">
    <property type="entry name" value="HMG_box_dom_sf"/>
</dbReference>
<evidence type="ECO:0000313" key="6">
    <source>
        <dbReference type="EMBL" id="ATN96249.1"/>
    </source>
</evidence>
<feature type="compositionally biased region" description="Basic and acidic residues" evidence="4">
    <location>
        <begin position="197"/>
        <end position="208"/>
    </location>
</feature>
<dbReference type="CDD" id="cd01389">
    <property type="entry name" value="HMG-box_ROX1-like"/>
    <property type="match status" value="1"/>
</dbReference>
<proteinExistence type="predicted"/>
<dbReference type="Gene3D" id="1.10.30.10">
    <property type="entry name" value="High mobility group box domain"/>
    <property type="match status" value="1"/>
</dbReference>
<dbReference type="Pfam" id="PF00505">
    <property type="entry name" value="HMG_box"/>
    <property type="match status" value="1"/>
</dbReference>
<accession>A0A2D1GT56</accession>
<evidence type="ECO:0000256" key="2">
    <source>
        <dbReference type="ARBA" id="ARBA00023242"/>
    </source>
</evidence>